<name>A0A4R1YTD1_9RHOB</name>
<dbReference type="AlphaFoldDB" id="A0A4R1YTD1"/>
<dbReference type="EMBL" id="SLVM01000015">
    <property type="protein sequence ID" value="TCM82694.1"/>
    <property type="molecule type" value="Genomic_DNA"/>
</dbReference>
<protein>
    <submittedName>
        <fullName evidence="1">Uncharacterized protein</fullName>
    </submittedName>
</protein>
<gene>
    <name evidence="1" type="ORF">EV216_11558</name>
</gene>
<accession>A0A4R1YTD1</accession>
<organism evidence="1 2">
    <name type="scientific">Rhodovulum steppense</name>
    <dbReference type="NCBI Taxonomy" id="540251"/>
    <lineage>
        <taxon>Bacteria</taxon>
        <taxon>Pseudomonadati</taxon>
        <taxon>Pseudomonadota</taxon>
        <taxon>Alphaproteobacteria</taxon>
        <taxon>Rhodobacterales</taxon>
        <taxon>Paracoccaceae</taxon>
        <taxon>Rhodovulum</taxon>
    </lineage>
</organism>
<reference evidence="1 2" key="1">
    <citation type="submission" date="2019-03" db="EMBL/GenBank/DDBJ databases">
        <title>Genomic Encyclopedia of Type Strains, Phase IV (KMG-IV): sequencing the most valuable type-strain genomes for metagenomic binning, comparative biology and taxonomic classification.</title>
        <authorList>
            <person name="Goeker M."/>
        </authorList>
    </citation>
    <scope>NUCLEOTIDE SEQUENCE [LARGE SCALE GENOMIC DNA]</scope>
    <source>
        <strain evidence="1 2">DSM 21153</strain>
    </source>
</reference>
<evidence type="ECO:0000313" key="2">
    <source>
        <dbReference type="Proteomes" id="UP000295277"/>
    </source>
</evidence>
<evidence type="ECO:0000313" key="1">
    <source>
        <dbReference type="EMBL" id="TCM82694.1"/>
    </source>
</evidence>
<proteinExistence type="predicted"/>
<dbReference type="Proteomes" id="UP000295277">
    <property type="component" value="Unassembled WGS sequence"/>
</dbReference>
<keyword evidence="2" id="KW-1185">Reference proteome</keyword>
<sequence>MTPHDMEIEETGQPDVRTVRFRGKPTDIVLSPRAFQPLGVMATPREAALELRDRLLEQDLADVATWLALRHPGAEFILLAQMHYSQPAFVAEIAYVVVKTEPQALRRSLRAEATRVLSALGWHIAPRRADVYDAGQAPPFPAAHGRMAAFARVAAALSLVGAGAQYPRRRAARCRRCRGTDVIRVVDGRRLRWGAAEQVWAPCDPWSATPASEPPGYTCRACGHRDAVFRYTDTGEPCDWLRGLFAGEVLSDAQAALVKRARCLELR</sequence>
<comment type="caution">
    <text evidence="1">The sequence shown here is derived from an EMBL/GenBank/DDBJ whole genome shotgun (WGS) entry which is preliminary data.</text>
</comment>